<name>A0A438I055_VITVI</name>
<evidence type="ECO:0000313" key="2">
    <source>
        <dbReference type="EMBL" id="RVW90085.1"/>
    </source>
</evidence>
<comment type="caution">
    <text evidence="2">The sequence shown here is derived from an EMBL/GenBank/DDBJ whole genome shotgun (WGS) entry which is preliminary data.</text>
</comment>
<feature type="region of interest" description="Disordered" evidence="1">
    <location>
        <begin position="1"/>
        <end position="50"/>
    </location>
</feature>
<feature type="compositionally biased region" description="Polar residues" evidence="1">
    <location>
        <begin position="17"/>
        <end position="40"/>
    </location>
</feature>
<feature type="compositionally biased region" description="Basic residues" evidence="1">
    <location>
        <begin position="1"/>
        <end position="11"/>
    </location>
</feature>
<dbReference type="EMBL" id="QGNW01000158">
    <property type="protein sequence ID" value="RVW90085.1"/>
    <property type="molecule type" value="Genomic_DNA"/>
</dbReference>
<reference evidence="2 3" key="1">
    <citation type="journal article" date="2018" name="PLoS Genet.">
        <title>Population sequencing reveals clonal diversity and ancestral inbreeding in the grapevine cultivar Chardonnay.</title>
        <authorList>
            <person name="Roach M.J."/>
            <person name="Johnson D.L."/>
            <person name="Bohlmann J."/>
            <person name="van Vuuren H.J."/>
            <person name="Jones S.J."/>
            <person name="Pretorius I.S."/>
            <person name="Schmidt S.A."/>
            <person name="Borneman A.R."/>
        </authorList>
    </citation>
    <scope>NUCLEOTIDE SEQUENCE [LARGE SCALE GENOMIC DNA]</scope>
    <source>
        <strain evidence="3">cv. Chardonnay</strain>
        <tissue evidence="2">Leaf</tissue>
    </source>
</reference>
<dbReference type="Proteomes" id="UP000288805">
    <property type="component" value="Unassembled WGS sequence"/>
</dbReference>
<evidence type="ECO:0000256" key="1">
    <source>
        <dbReference type="SAM" id="MobiDB-lite"/>
    </source>
</evidence>
<evidence type="ECO:0000313" key="3">
    <source>
        <dbReference type="Proteomes" id="UP000288805"/>
    </source>
</evidence>
<dbReference type="AlphaFoldDB" id="A0A438I055"/>
<sequence>MFRGKMGRSRQKVMLGKTSSTSSQNSALAAHGSNQSAYDNNQKKNGRPWCNRCHIKDRCWQIYGKPAD</sequence>
<accession>A0A438I055</accession>
<organism evidence="2 3">
    <name type="scientific">Vitis vinifera</name>
    <name type="common">Grape</name>
    <dbReference type="NCBI Taxonomy" id="29760"/>
    <lineage>
        <taxon>Eukaryota</taxon>
        <taxon>Viridiplantae</taxon>
        <taxon>Streptophyta</taxon>
        <taxon>Embryophyta</taxon>
        <taxon>Tracheophyta</taxon>
        <taxon>Spermatophyta</taxon>
        <taxon>Magnoliopsida</taxon>
        <taxon>eudicotyledons</taxon>
        <taxon>Gunneridae</taxon>
        <taxon>Pentapetalae</taxon>
        <taxon>rosids</taxon>
        <taxon>Vitales</taxon>
        <taxon>Vitaceae</taxon>
        <taxon>Viteae</taxon>
        <taxon>Vitis</taxon>
    </lineage>
</organism>
<gene>
    <name evidence="2" type="ORF">CK203_035932</name>
</gene>
<protein>
    <submittedName>
        <fullName evidence="2">Uncharacterized protein</fullName>
    </submittedName>
</protein>
<proteinExistence type="predicted"/>